<sequence length="229" mass="26463">MDISTILFMIICIGLTEETSYKTKRTESITEASTTLKTFPSERWKTASISREKRAYFESSFSKAFFHHGCEYETRLEPVYYYPGETVRLECFMCNIALVVNGLPKGWGRIKNIDEFMEKGQHFGSKDGPDIELVENPKFLEYPTLPSTRRKLGEPYHQQSNGFLIIYDVISVKFVAFIMNLKANAYSQGVYFCFDKGSVASQRHFYVLIPILPFFQVSRKSINQIKIIC</sequence>
<evidence type="ECO:0000256" key="1">
    <source>
        <dbReference type="SAM" id="SignalP"/>
    </source>
</evidence>
<gene>
    <name evidence="2" type="ORF">CAEBREN_07870</name>
</gene>
<feature type="chain" id="PRO_5003404762" evidence="1">
    <location>
        <begin position="17"/>
        <end position="229"/>
    </location>
</feature>
<feature type="signal peptide" evidence="1">
    <location>
        <begin position="1"/>
        <end position="16"/>
    </location>
</feature>
<dbReference type="OrthoDB" id="5796157at2759"/>
<organism evidence="3">
    <name type="scientific">Caenorhabditis brenneri</name>
    <name type="common">Nematode worm</name>
    <dbReference type="NCBI Taxonomy" id="135651"/>
    <lineage>
        <taxon>Eukaryota</taxon>
        <taxon>Metazoa</taxon>
        <taxon>Ecdysozoa</taxon>
        <taxon>Nematoda</taxon>
        <taxon>Chromadorea</taxon>
        <taxon>Rhabditida</taxon>
        <taxon>Rhabditina</taxon>
        <taxon>Rhabditomorpha</taxon>
        <taxon>Rhabditoidea</taxon>
        <taxon>Rhabditidae</taxon>
        <taxon>Peloderinae</taxon>
        <taxon>Caenorhabditis</taxon>
    </lineage>
</organism>
<proteinExistence type="predicted"/>
<name>G0N9M3_CAEBE</name>
<dbReference type="eggNOG" id="ENOG502SEKW">
    <property type="taxonomic scope" value="Eukaryota"/>
</dbReference>
<keyword evidence="1" id="KW-0732">Signal</keyword>
<reference evidence="3" key="1">
    <citation type="submission" date="2011-07" db="EMBL/GenBank/DDBJ databases">
        <authorList>
            <consortium name="Caenorhabditis brenneri Sequencing and Analysis Consortium"/>
            <person name="Wilson R.K."/>
        </authorList>
    </citation>
    <scope>NUCLEOTIDE SEQUENCE [LARGE SCALE GENOMIC DNA]</scope>
    <source>
        <strain evidence="3">PB2801</strain>
    </source>
</reference>
<protein>
    <submittedName>
        <fullName evidence="2">Uncharacterized protein</fullName>
    </submittedName>
</protein>
<evidence type="ECO:0000313" key="2">
    <source>
        <dbReference type="EMBL" id="EGT55647.1"/>
    </source>
</evidence>
<keyword evidence="3" id="KW-1185">Reference proteome</keyword>
<dbReference type="HOGENOM" id="CLU_1210732_0_0_1"/>
<dbReference type="OMA" id="PEIWHES"/>
<evidence type="ECO:0000313" key="3">
    <source>
        <dbReference type="Proteomes" id="UP000008068"/>
    </source>
</evidence>
<dbReference type="EMBL" id="GL379852">
    <property type="protein sequence ID" value="EGT55647.1"/>
    <property type="molecule type" value="Genomic_DNA"/>
</dbReference>
<dbReference type="InParanoid" id="G0N9M3"/>
<dbReference type="AlphaFoldDB" id="G0N9M3"/>
<dbReference type="Proteomes" id="UP000008068">
    <property type="component" value="Unassembled WGS sequence"/>
</dbReference>
<dbReference type="STRING" id="135651.G0N9M3"/>
<accession>G0N9M3</accession>